<dbReference type="EMBL" id="AKHW03001049">
    <property type="protein sequence ID" value="KYO43904.1"/>
    <property type="molecule type" value="Genomic_DNA"/>
</dbReference>
<reference evidence="1 2" key="1">
    <citation type="journal article" date="2012" name="Genome Biol.">
        <title>Sequencing three crocodilian genomes to illuminate the evolution of archosaurs and amniotes.</title>
        <authorList>
            <person name="St John J.A."/>
            <person name="Braun E.L."/>
            <person name="Isberg S.R."/>
            <person name="Miles L.G."/>
            <person name="Chong A.Y."/>
            <person name="Gongora J."/>
            <person name="Dalzell P."/>
            <person name="Moran C."/>
            <person name="Bed'hom B."/>
            <person name="Abzhanov A."/>
            <person name="Burgess S.C."/>
            <person name="Cooksey A.M."/>
            <person name="Castoe T.A."/>
            <person name="Crawford N.G."/>
            <person name="Densmore L.D."/>
            <person name="Drew J.C."/>
            <person name="Edwards S.V."/>
            <person name="Faircloth B.C."/>
            <person name="Fujita M.K."/>
            <person name="Greenwold M.J."/>
            <person name="Hoffmann F.G."/>
            <person name="Howard J.M."/>
            <person name="Iguchi T."/>
            <person name="Janes D.E."/>
            <person name="Khan S.Y."/>
            <person name="Kohno S."/>
            <person name="de Koning A.J."/>
            <person name="Lance S.L."/>
            <person name="McCarthy F.M."/>
            <person name="McCormack J.E."/>
            <person name="Merchant M.E."/>
            <person name="Peterson D.G."/>
            <person name="Pollock D.D."/>
            <person name="Pourmand N."/>
            <person name="Raney B.J."/>
            <person name="Roessler K.A."/>
            <person name="Sanford J.R."/>
            <person name="Sawyer R.H."/>
            <person name="Schmidt C.J."/>
            <person name="Triplett E.W."/>
            <person name="Tuberville T.D."/>
            <person name="Venegas-Anaya M."/>
            <person name="Howard J.T."/>
            <person name="Jarvis E.D."/>
            <person name="Guillette L.J.Jr."/>
            <person name="Glenn T.C."/>
            <person name="Green R.E."/>
            <person name="Ray D.A."/>
        </authorList>
    </citation>
    <scope>NUCLEOTIDE SEQUENCE [LARGE SCALE GENOMIC DNA]</scope>
    <source>
        <strain evidence="1">KSC_2009_1</strain>
    </source>
</reference>
<protein>
    <submittedName>
        <fullName evidence="1">Neuropeptide S</fullName>
    </submittedName>
</protein>
<organism evidence="1 2">
    <name type="scientific">Alligator mississippiensis</name>
    <name type="common">American alligator</name>
    <dbReference type="NCBI Taxonomy" id="8496"/>
    <lineage>
        <taxon>Eukaryota</taxon>
        <taxon>Metazoa</taxon>
        <taxon>Chordata</taxon>
        <taxon>Craniata</taxon>
        <taxon>Vertebrata</taxon>
        <taxon>Euteleostomi</taxon>
        <taxon>Archelosauria</taxon>
        <taxon>Archosauria</taxon>
        <taxon>Crocodylia</taxon>
        <taxon>Alligatoridae</taxon>
        <taxon>Alligatorinae</taxon>
        <taxon>Alligator</taxon>
    </lineage>
</organism>
<dbReference type="Pfam" id="PF14993">
    <property type="entry name" value="Neuropeptide_S"/>
    <property type="match status" value="1"/>
</dbReference>
<dbReference type="GO" id="GO:0032230">
    <property type="term" value="P:positive regulation of synaptic transmission, GABAergic"/>
    <property type="evidence" value="ECO:0007669"/>
    <property type="project" value="TreeGrafter"/>
</dbReference>
<sequence length="162" mass="18406">MPGTSQVTNTGCSGLPPAIITTENQSPPSIFQWSTPECCHATPSLFRLHFILILWISTMHVCWCYPIVPSSLYGKSDYCLILLNSCLAKVDRSEELAFLKPYLEMSFNKREGTGKEVTYNYCSIKWDPCYCHKSLPAEAFLLSDNCTQGEHILQEEMWPWAL</sequence>
<dbReference type="AlphaFoldDB" id="A0A151P4B2"/>
<dbReference type="InterPro" id="IPR028138">
    <property type="entry name" value="Neuropeptide_S"/>
</dbReference>
<dbReference type="STRING" id="8496.A0A151P4B2"/>
<dbReference type="GO" id="GO:0005576">
    <property type="term" value="C:extracellular region"/>
    <property type="evidence" value="ECO:0007669"/>
    <property type="project" value="InterPro"/>
</dbReference>
<dbReference type="Proteomes" id="UP000050525">
    <property type="component" value="Unassembled WGS sequence"/>
</dbReference>
<keyword evidence="2" id="KW-1185">Reference proteome</keyword>
<dbReference type="PANTHER" id="PTHR36679:SF1">
    <property type="entry name" value="NEUROPEPTIDE S"/>
    <property type="match status" value="1"/>
</dbReference>
<accession>A0A151P4B2</accession>
<evidence type="ECO:0000313" key="1">
    <source>
        <dbReference type="EMBL" id="KYO43904.1"/>
    </source>
</evidence>
<name>A0A151P4B2_ALLMI</name>
<dbReference type="PANTHER" id="PTHR36679">
    <property type="entry name" value="NEUROPEPTIDE S"/>
    <property type="match status" value="1"/>
</dbReference>
<dbReference type="GO" id="GO:0045760">
    <property type="term" value="P:positive regulation of action potential"/>
    <property type="evidence" value="ECO:0007669"/>
    <property type="project" value="TreeGrafter"/>
</dbReference>
<evidence type="ECO:0000313" key="2">
    <source>
        <dbReference type="Proteomes" id="UP000050525"/>
    </source>
</evidence>
<dbReference type="GO" id="GO:0051968">
    <property type="term" value="P:positive regulation of synaptic transmission, glutamatergic"/>
    <property type="evidence" value="ECO:0007669"/>
    <property type="project" value="TreeGrafter"/>
</dbReference>
<dbReference type="GO" id="GO:0007218">
    <property type="term" value="P:neuropeptide signaling pathway"/>
    <property type="evidence" value="ECO:0007669"/>
    <property type="project" value="UniProtKB-KW"/>
</dbReference>
<keyword evidence="1" id="KW-0527">Neuropeptide</keyword>
<comment type="caution">
    <text evidence="1">The sequence shown here is derived from an EMBL/GenBank/DDBJ whole genome shotgun (WGS) entry which is preliminary data.</text>
</comment>
<gene>
    <name evidence="1" type="primary">NPS</name>
    <name evidence="1" type="ORF">Y1Q_0012872</name>
</gene>
<proteinExistence type="predicted"/>